<evidence type="ECO:0000313" key="3">
    <source>
        <dbReference type="Proteomes" id="UP000587760"/>
    </source>
</evidence>
<dbReference type="RefSeq" id="WP_184748021.1">
    <property type="nucleotide sequence ID" value="NZ_JACHGJ010000008.1"/>
</dbReference>
<comment type="caution">
    <text evidence="2">The sequence shown here is derived from an EMBL/GenBank/DDBJ whole genome shotgun (WGS) entry which is preliminary data.</text>
</comment>
<protein>
    <submittedName>
        <fullName evidence="2">ABC-type uncharacterized transport system substrate-binding protein</fullName>
    </submittedName>
</protein>
<reference evidence="2 3" key="1">
    <citation type="submission" date="2020-08" db="EMBL/GenBank/DDBJ databases">
        <title>Genomic Encyclopedia of Type Strains, Phase IV (KMG-IV): sequencing the most valuable type-strain genomes for metagenomic binning, comparative biology and taxonomic classification.</title>
        <authorList>
            <person name="Goeker M."/>
        </authorList>
    </citation>
    <scope>NUCLEOTIDE SEQUENCE [LARGE SCALE GENOMIC DNA]</scope>
    <source>
        <strain evidence="2 3">DSM 2461</strain>
    </source>
</reference>
<dbReference type="Pfam" id="PF06226">
    <property type="entry name" value="DUF1007"/>
    <property type="match status" value="1"/>
</dbReference>
<dbReference type="AlphaFoldDB" id="A0A841RCV5"/>
<feature type="signal peptide" evidence="1">
    <location>
        <begin position="1"/>
        <end position="20"/>
    </location>
</feature>
<name>A0A841RCV5_9SPIO</name>
<dbReference type="InterPro" id="IPR010412">
    <property type="entry name" value="DUF1007"/>
</dbReference>
<dbReference type="Proteomes" id="UP000587760">
    <property type="component" value="Unassembled WGS sequence"/>
</dbReference>
<dbReference type="EMBL" id="JACHGJ010000008">
    <property type="protein sequence ID" value="MBB6481783.1"/>
    <property type="molecule type" value="Genomic_DNA"/>
</dbReference>
<proteinExistence type="predicted"/>
<keyword evidence="3" id="KW-1185">Reference proteome</keyword>
<feature type="chain" id="PRO_5032523493" evidence="1">
    <location>
        <begin position="21"/>
        <end position="210"/>
    </location>
</feature>
<organism evidence="2 3">
    <name type="scientific">Spirochaeta isovalerica</name>
    <dbReference type="NCBI Taxonomy" id="150"/>
    <lineage>
        <taxon>Bacteria</taxon>
        <taxon>Pseudomonadati</taxon>
        <taxon>Spirochaetota</taxon>
        <taxon>Spirochaetia</taxon>
        <taxon>Spirochaetales</taxon>
        <taxon>Spirochaetaceae</taxon>
        <taxon>Spirochaeta</taxon>
    </lineage>
</organism>
<evidence type="ECO:0000256" key="1">
    <source>
        <dbReference type="SAM" id="SignalP"/>
    </source>
</evidence>
<evidence type="ECO:0000313" key="2">
    <source>
        <dbReference type="EMBL" id="MBB6481783.1"/>
    </source>
</evidence>
<accession>A0A841RCV5</accession>
<gene>
    <name evidence="2" type="ORF">HNR50_003464</name>
</gene>
<sequence length="210" mass="24922">MKKIIFSFLFFLSSFITLHAHPHMAIYYSCDFHFEEGELNGAWINFAFDRFFSVDITSTYDMDSDGNFNKEEAKEIYNHAFINLENYGFFISIRDDDGRTSPDKVSDFHPYLDDEEMLNYRFYITLKENTKREFYLSVYDPTFFCATYMVEEAPVSVNSDLPVQSSYTIEENTNYPVYYDPLAPASDTRSYDEWRPGLNTYFPEEIHFVY</sequence>
<keyword evidence="1" id="KW-0732">Signal</keyword>